<dbReference type="Proteomes" id="UP000053558">
    <property type="component" value="Unassembled WGS sequence"/>
</dbReference>
<proteinExistence type="predicted"/>
<keyword evidence="2" id="KW-1185">Reference proteome</keyword>
<dbReference type="RefSeq" id="XP_007774049.1">
    <property type="nucleotide sequence ID" value="XM_007775859.1"/>
</dbReference>
<sequence length="103" mass="11502">MDLSEIPPELRAKVMAALFEPQDHSKDVRRLKSSSFPGGVIELDVVSEPAQQQGDITHNCDLLCPKCGAYQLKARVATLVELSNIEVHRSCHTVQRQRAHLRS</sequence>
<dbReference type="GeneID" id="19210911"/>
<comment type="caution">
    <text evidence="1">The sequence shown here is derived from an EMBL/GenBank/DDBJ whole genome shotgun (WGS) entry which is preliminary data.</text>
</comment>
<accession>A0A5M3MB88</accession>
<evidence type="ECO:0000313" key="1">
    <source>
        <dbReference type="EMBL" id="EIW76070.1"/>
    </source>
</evidence>
<organism evidence="1 2">
    <name type="scientific">Coniophora puteana (strain RWD-64-598)</name>
    <name type="common">Brown rot fungus</name>
    <dbReference type="NCBI Taxonomy" id="741705"/>
    <lineage>
        <taxon>Eukaryota</taxon>
        <taxon>Fungi</taxon>
        <taxon>Dikarya</taxon>
        <taxon>Basidiomycota</taxon>
        <taxon>Agaricomycotina</taxon>
        <taxon>Agaricomycetes</taxon>
        <taxon>Agaricomycetidae</taxon>
        <taxon>Boletales</taxon>
        <taxon>Coniophorineae</taxon>
        <taxon>Coniophoraceae</taxon>
        <taxon>Coniophora</taxon>
    </lineage>
</organism>
<dbReference type="AlphaFoldDB" id="A0A5M3MB88"/>
<protein>
    <submittedName>
        <fullName evidence="1">Uncharacterized protein</fullName>
    </submittedName>
</protein>
<reference evidence="2" key="1">
    <citation type="journal article" date="2012" name="Science">
        <title>The Paleozoic origin of enzymatic lignin decomposition reconstructed from 31 fungal genomes.</title>
        <authorList>
            <person name="Floudas D."/>
            <person name="Binder M."/>
            <person name="Riley R."/>
            <person name="Barry K."/>
            <person name="Blanchette R.A."/>
            <person name="Henrissat B."/>
            <person name="Martinez A.T."/>
            <person name="Otillar R."/>
            <person name="Spatafora J.W."/>
            <person name="Yadav J.S."/>
            <person name="Aerts A."/>
            <person name="Benoit I."/>
            <person name="Boyd A."/>
            <person name="Carlson A."/>
            <person name="Copeland A."/>
            <person name="Coutinho P.M."/>
            <person name="de Vries R.P."/>
            <person name="Ferreira P."/>
            <person name="Findley K."/>
            <person name="Foster B."/>
            <person name="Gaskell J."/>
            <person name="Glotzer D."/>
            <person name="Gorecki P."/>
            <person name="Heitman J."/>
            <person name="Hesse C."/>
            <person name="Hori C."/>
            <person name="Igarashi K."/>
            <person name="Jurgens J.A."/>
            <person name="Kallen N."/>
            <person name="Kersten P."/>
            <person name="Kohler A."/>
            <person name="Kuees U."/>
            <person name="Kumar T.K.A."/>
            <person name="Kuo A."/>
            <person name="LaButti K."/>
            <person name="Larrondo L.F."/>
            <person name="Lindquist E."/>
            <person name="Ling A."/>
            <person name="Lombard V."/>
            <person name="Lucas S."/>
            <person name="Lundell T."/>
            <person name="Martin R."/>
            <person name="McLaughlin D.J."/>
            <person name="Morgenstern I."/>
            <person name="Morin E."/>
            <person name="Murat C."/>
            <person name="Nagy L.G."/>
            <person name="Nolan M."/>
            <person name="Ohm R.A."/>
            <person name="Patyshakuliyeva A."/>
            <person name="Rokas A."/>
            <person name="Ruiz-Duenas F.J."/>
            <person name="Sabat G."/>
            <person name="Salamov A."/>
            <person name="Samejima M."/>
            <person name="Schmutz J."/>
            <person name="Slot J.C."/>
            <person name="St John F."/>
            <person name="Stenlid J."/>
            <person name="Sun H."/>
            <person name="Sun S."/>
            <person name="Syed K."/>
            <person name="Tsang A."/>
            <person name="Wiebenga A."/>
            <person name="Young D."/>
            <person name="Pisabarro A."/>
            <person name="Eastwood D.C."/>
            <person name="Martin F."/>
            <person name="Cullen D."/>
            <person name="Grigoriev I.V."/>
            <person name="Hibbett D.S."/>
        </authorList>
    </citation>
    <scope>NUCLEOTIDE SEQUENCE [LARGE SCALE GENOMIC DNA]</scope>
    <source>
        <strain evidence="2">RWD-64-598 SS2</strain>
    </source>
</reference>
<dbReference type="EMBL" id="JH711587">
    <property type="protein sequence ID" value="EIW76070.1"/>
    <property type="molecule type" value="Genomic_DNA"/>
</dbReference>
<evidence type="ECO:0000313" key="2">
    <source>
        <dbReference type="Proteomes" id="UP000053558"/>
    </source>
</evidence>
<dbReference type="KEGG" id="cput:CONPUDRAFT_85231"/>
<gene>
    <name evidence="1" type="ORF">CONPUDRAFT_85231</name>
</gene>
<name>A0A5M3MB88_CONPW</name>